<evidence type="ECO:0000256" key="6">
    <source>
        <dbReference type="ARBA" id="ARBA00022692"/>
    </source>
</evidence>
<evidence type="ECO:0000256" key="9">
    <source>
        <dbReference type="ARBA" id="ARBA00023012"/>
    </source>
</evidence>
<dbReference type="EMBL" id="MAEI02000001">
    <property type="protein sequence ID" value="MEO1782455.1"/>
    <property type="molecule type" value="Genomic_DNA"/>
</dbReference>
<evidence type="ECO:0000259" key="16">
    <source>
        <dbReference type="PROSITE" id="PS50885"/>
    </source>
</evidence>
<keyword evidence="7" id="KW-0418">Kinase</keyword>
<evidence type="ECO:0000256" key="7">
    <source>
        <dbReference type="ARBA" id="ARBA00022777"/>
    </source>
</evidence>
<dbReference type="SMART" id="SM00387">
    <property type="entry name" value="HATPase_c"/>
    <property type="match status" value="1"/>
</dbReference>
<feature type="transmembrane region" description="Helical" evidence="14">
    <location>
        <begin position="48"/>
        <end position="70"/>
    </location>
</feature>
<dbReference type="Pfam" id="PF00512">
    <property type="entry name" value="HisKA"/>
    <property type="match status" value="1"/>
</dbReference>
<evidence type="ECO:0000256" key="14">
    <source>
        <dbReference type="SAM" id="Phobius"/>
    </source>
</evidence>
<dbReference type="SMART" id="SM00388">
    <property type="entry name" value="HisKA"/>
    <property type="match status" value="1"/>
</dbReference>
<keyword evidence="8 14" id="KW-1133">Transmembrane helix</keyword>
<evidence type="ECO:0000256" key="11">
    <source>
        <dbReference type="ARBA" id="ARBA00023136"/>
    </source>
</evidence>
<dbReference type="PROSITE" id="PS50885">
    <property type="entry name" value="HAMP"/>
    <property type="match status" value="1"/>
</dbReference>
<evidence type="ECO:0000259" key="15">
    <source>
        <dbReference type="PROSITE" id="PS50109"/>
    </source>
</evidence>
<dbReference type="PRINTS" id="PR00344">
    <property type="entry name" value="BCTRLSENSOR"/>
</dbReference>
<dbReference type="InterPro" id="IPR036890">
    <property type="entry name" value="HATPase_C_sf"/>
</dbReference>
<dbReference type="InterPro" id="IPR003594">
    <property type="entry name" value="HATPase_dom"/>
</dbReference>
<comment type="subcellular location">
    <subcellularLocation>
        <location evidence="2">Membrane</location>
        <topology evidence="2">Multi-pass membrane protein</topology>
    </subcellularLocation>
</comment>
<sequence length="346" mass="39621">MKNKIYSKLWIYFSCLIFFMLVFFAIFIVFLLYFLMQLHVVTPGKGNQLLAFSLLLAFSILVGTLASTIVSRRILAPIKELTENMSKVATGDFSVQVNPSQKVEEIQQLFSDFNLMVAELNSIETLRNDFVANVSHEFKTPIATMQGYIQLLQQGHLSEADTQDYYSRIAEGAQQLTTLSNNILRLTKLETQSIPLEQQVFRIDEQIREVILFLQPQWEEKQLALDLHLPRTTYPGNEELLYQVWLNLMDNAIKYSRPKETVTVSLEEEPQQLVISFIDRGIAIPADETKRIFDKFYQGDTSRKTAGNGLGLTLVKEILQLHEGRVAAKTLANQQTCFTVYLPKNH</sequence>
<dbReference type="PROSITE" id="PS50109">
    <property type="entry name" value="HIS_KIN"/>
    <property type="match status" value="1"/>
</dbReference>
<dbReference type="InterPro" id="IPR003661">
    <property type="entry name" value="HisK_dim/P_dom"/>
</dbReference>
<evidence type="ECO:0000256" key="2">
    <source>
        <dbReference type="ARBA" id="ARBA00004141"/>
    </source>
</evidence>
<dbReference type="PANTHER" id="PTHR45528">
    <property type="entry name" value="SENSOR HISTIDINE KINASE CPXA"/>
    <property type="match status" value="1"/>
</dbReference>
<dbReference type="InterPro" id="IPR050398">
    <property type="entry name" value="HssS/ArlS-like"/>
</dbReference>
<dbReference type="SUPFAM" id="SSF158472">
    <property type="entry name" value="HAMP domain-like"/>
    <property type="match status" value="1"/>
</dbReference>
<dbReference type="CDD" id="cd06225">
    <property type="entry name" value="HAMP"/>
    <property type="match status" value="1"/>
</dbReference>
<dbReference type="CDD" id="cd00075">
    <property type="entry name" value="HATPase"/>
    <property type="match status" value="1"/>
</dbReference>
<evidence type="ECO:0000256" key="5">
    <source>
        <dbReference type="ARBA" id="ARBA00022679"/>
    </source>
</evidence>
<dbReference type="InterPro" id="IPR003660">
    <property type="entry name" value="HAMP_dom"/>
</dbReference>
<keyword evidence="6 14" id="KW-0812">Transmembrane</keyword>
<dbReference type="InterPro" id="IPR004358">
    <property type="entry name" value="Sig_transdc_His_kin-like_C"/>
</dbReference>
<gene>
    <name evidence="17" type="ORF">BAU18_002049</name>
</gene>
<feature type="domain" description="Histidine kinase" evidence="15">
    <location>
        <begin position="133"/>
        <end position="346"/>
    </location>
</feature>
<evidence type="ECO:0000256" key="3">
    <source>
        <dbReference type="ARBA" id="ARBA00012438"/>
    </source>
</evidence>
<name>A0ABV0F3E7_9ENTE</name>
<evidence type="ECO:0000256" key="1">
    <source>
        <dbReference type="ARBA" id="ARBA00000085"/>
    </source>
</evidence>
<dbReference type="InterPro" id="IPR005467">
    <property type="entry name" value="His_kinase_dom"/>
</dbReference>
<evidence type="ECO:0000256" key="13">
    <source>
        <dbReference type="ARBA" id="ARBA00040841"/>
    </source>
</evidence>
<dbReference type="SMART" id="SM00304">
    <property type="entry name" value="HAMP"/>
    <property type="match status" value="1"/>
</dbReference>
<keyword evidence="9" id="KW-0902">Two-component regulatory system</keyword>
<feature type="transmembrane region" description="Helical" evidence="14">
    <location>
        <begin position="9"/>
        <end position="36"/>
    </location>
</feature>
<proteinExistence type="predicted"/>
<evidence type="ECO:0000256" key="10">
    <source>
        <dbReference type="ARBA" id="ARBA00023026"/>
    </source>
</evidence>
<comment type="caution">
    <text evidence="17">The sequence shown here is derived from an EMBL/GenBank/DDBJ whole genome shotgun (WGS) entry which is preliminary data.</text>
</comment>
<comment type="function">
    <text evidence="12">Member of the two-component regulatory system HssS/HssR involved in intracellular heme homeostasis and tempering of staphylococcal virulence. HssS functions as a heme sensor histidine kinase which is autophosphorylated at a histidine residue and transfers its phosphate group to an aspartate residue of HssR. HssR/HssS activates the expression of hrtAB, an efflux pump, in response to extracellular heme, hemin, hemoglobin or blood.</text>
</comment>
<dbReference type="SUPFAM" id="SSF47384">
    <property type="entry name" value="Homodimeric domain of signal transducing histidine kinase"/>
    <property type="match status" value="1"/>
</dbReference>
<feature type="domain" description="HAMP" evidence="16">
    <location>
        <begin position="72"/>
        <end position="125"/>
    </location>
</feature>
<evidence type="ECO:0000256" key="8">
    <source>
        <dbReference type="ARBA" id="ARBA00022989"/>
    </source>
</evidence>
<protein>
    <recommendedName>
        <fullName evidence="13">Heme sensor protein HssS</fullName>
        <ecNumber evidence="3">2.7.13.3</ecNumber>
    </recommendedName>
</protein>
<keyword evidence="18" id="KW-1185">Reference proteome</keyword>
<dbReference type="InterPro" id="IPR036097">
    <property type="entry name" value="HisK_dim/P_sf"/>
</dbReference>
<dbReference type="Gene3D" id="6.10.340.10">
    <property type="match status" value="1"/>
</dbReference>
<dbReference type="PANTHER" id="PTHR45528:SF11">
    <property type="entry name" value="HISTIDINE KINASE"/>
    <property type="match status" value="1"/>
</dbReference>
<keyword evidence="5" id="KW-0808">Transferase</keyword>
<dbReference type="EC" id="2.7.13.3" evidence="3"/>
<keyword evidence="10" id="KW-0843">Virulence</keyword>
<dbReference type="CDD" id="cd00082">
    <property type="entry name" value="HisKA"/>
    <property type="match status" value="1"/>
</dbReference>
<dbReference type="Proteomes" id="UP001429357">
    <property type="component" value="Unassembled WGS sequence"/>
</dbReference>
<dbReference type="RefSeq" id="WP_161869157.1">
    <property type="nucleotide sequence ID" value="NZ_JBMRGR010000031.1"/>
</dbReference>
<reference evidence="17 18" key="2">
    <citation type="submission" date="2024-02" db="EMBL/GenBank/DDBJ databases">
        <title>The Genome Sequence of Enterococcus diestrammenae JM9A.</title>
        <authorList>
            <person name="Earl A."/>
            <person name="Manson A."/>
            <person name="Gilmore M."/>
            <person name="Sanders J."/>
            <person name="Shea T."/>
            <person name="Howe W."/>
            <person name="Livny J."/>
            <person name="Cuomo C."/>
            <person name="Neafsey D."/>
            <person name="Birren B."/>
        </authorList>
    </citation>
    <scope>NUCLEOTIDE SEQUENCE [LARGE SCALE GENOMIC DNA]</scope>
    <source>
        <strain evidence="17 18">JM9A</strain>
    </source>
</reference>
<evidence type="ECO:0000313" key="18">
    <source>
        <dbReference type="Proteomes" id="UP001429357"/>
    </source>
</evidence>
<dbReference type="Gene3D" id="1.10.287.130">
    <property type="match status" value="1"/>
</dbReference>
<dbReference type="Pfam" id="PF02518">
    <property type="entry name" value="HATPase_c"/>
    <property type="match status" value="1"/>
</dbReference>
<evidence type="ECO:0000313" key="17">
    <source>
        <dbReference type="EMBL" id="MEO1782455.1"/>
    </source>
</evidence>
<dbReference type="Pfam" id="PF00672">
    <property type="entry name" value="HAMP"/>
    <property type="match status" value="1"/>
</dbReference>
<evidence type="ECO:0000256" key="4">
    <source>
        <dbReference type="ARBA" id="ARBA00022553"/>
    </source>
</evidence>
<reference evidence="18" key="1">
    <citation type="submission" date="2016-06" db="EMBL/GenBank/DDBJ databases">
        <title>Four novel species of enterococci isolated from chicken manure.</title>
        <authorList>
            <person name="Van Tyne D."/>
        </authorList>
    </citation>
    <scope>NUCLEOTIDE SEQUENCE [LARGE SCALE GENOMIC DNA]</scope>
    <source>
        <strain evidence="18">JM9A</strain>
    </source>
</reference>
<evidence type="ECO:0000256" key="12">
    <source>
        <dbReference type="ARBA" id="ARBA00037219"/>
    </source>
</evidence>
<accession>A0ABV0F3E7</accession>
<comment type="catalytic activity">
    <reaction evidence="1">
        <text>ATP + protein L-histidine = ADP + protein N-phospho-L-histidine.</text>
        <dbReference type="EC" id="2.7.13.3"/>
    </reaction>
</comment>
<dbReference type="SUPFAM" id="SSF55874">
    <property type="entry name" value="ATPase domain of HSP90 chaperone/DNA topoisomerase II/histidine kinase"/>
    <property type="match status" value="1"/>
</dbReference>
<organism evidence="17 18">
    <name type="scientific">Enterococcus diestrammenae</name>
    <dbReference type="NCBI Taxonomy" id="1155073"/>
    <lineage>
        <taxon>Bacteria</taxon>
        <taxon>Bacillati</taxon>
        <taxon>Bacillota</taxon>
        <taxon>Bacilli</taxon>
        <taxon>Lactobacillales</taxon>
        <taxon>Enterococcaceae</taxon>
        <taxon>Enterococcus</taxon>
    </lineage>
</organism>
<keyword evidence="11 14" id="KW-0472">Membrane</keyword>
<keyword evidence="4" id="KW-0597">Phosphoprotein</keyword>
<dbReference type="Gene3D" id="3.30.565.10">
    <property type="entry name" value="Histidine kinase-like ATPase, C-terminal domain"/>
    <property type="match status" value="1"/>
</dbReference>